<dbReference type="Gene3D" id="3.90.25.10">
    <property type="entry name" value="UDP-galactose 4-epimerase, domain 1"/>
    <property type="match status" value="1"/>
</dbReference>
<dbReference type="Pfam" id="PF16363">
    <property type="entry name" value="GDP_Man_Dehyd"/>
    <property type="match status" value="1"/>
</dbReference>
<dbReference type="InterPro" id="IPR016040">
    <property type="entry name" value="NAD(P)-bd_dom"/>
</dbReference>
<comment type="caution">
    <text evidence="2">The sequence shown here is derived from an EMBL/GenBank/DDBJ whole genome shotgun (WGS) entry which is preliminary data.</text>
</comment>
<dbReference type="InterPro" id="IPR036291">
    <property type="entry name" value="NAD(P)-bd_dom_sf"/>
</dbReference>
<proteinExistence type="predicted"/>
<dbReference type="Proteomes" id="UP001141806">
    <property type="component" value="Unassembled WGS sequence"/>
</dbReference>
<organism evidence="2 3">
    <name type="scientific">Protea cynaroides</name>
    <dbReference type="NCBI Taxonomy" id="273540"/>
    <lineage>
        <taxon>Eukaryota</taxon>
        <taxon>Viridiplantae</taxon>
        <taxon>Streptophyta</taxon>
        <taxon>Embryophyta</taxon>
        <taxon>Tracheophyta</taxon>
        <taxon>Spermatophyta</taxon>
        <taxon>Magnoliopsida</taxon>
        <taxon>Proteales</taxon>
        <taxon>Proteaceae</taxon>
        <taxon>Protea</taxon>
    </lineage>
</organism>
<evidence type="ECO:0000313" key="3">
    <source>
        <dbReference type="Proteomes" id="UP001141806"/>
    </source>
</evidence>
<dbReference type="EMBL" id="JAMYWD010000005">
    <property type="protein sequence ID" value="KAJ4970134.1"/>
    <property type="molecule type" value="Genomic_DNA"/>
</dbReference>
<feature type="domain" description="NAD(P)-binding" evidence="1">
    <location>
        <begin position="24"/>
        <end position="67"/>
    </location>
</feature>
<dbReference type="SUPFAM" id="SSF51735">
    <property type="entry name" value="NAD(P)-binding Rossmann-fold domains"/>
    <property type="match status" value="1"/>
</dbReference>
<dbReference type="AlphaFoldDB" id="A0A9Q0KH18"/>
<dbReference type="OrthoDB" id="1667557at2759"/>
<gene>
    <name evidence="2" type="ORF">NE237_003233</name>
</gene>
<sequence>MLSPPRSLTPSRSSWRLHLGCQLELKDHVAIDKRYFRPSEVDNLKGDSSKARRVLGWKPKVGIGRLAETGTLQDLALELEPGVFHEIVEAGSLKSELPKVFQIKVLSGFGIRFLE</sequence>
<keyword evidence="3" id="KW-1185">Reference proteome</keyword>
<accession>A0A9Q0KH18</accession>
<protein>
    <recommendedName>
        <fullName evidence="1">NAD(P)-binding domain-containing protein</fullName>
    </recommendedName>
</protein>
<dbReference type="Gene3D" id="3.40.50.720">
    <property type="entry name" value="NAD(P)-binding Rossmann-like Domain"/>
    <property type="match status" value="1"/>
</dbReference>
<name>A0A9Q0KH18_9MAGN</name>
<evidence type="ECO:0000313" key="2">
    <source>
        <dbReference type="EMBL" id="KAJ4970134.1"/>
    </source>
</evidence>
<reference evidence="2" key="1">
    <citation type="journal article" date="2023" name="Plant J.">
        <title>The genome of the king protea, Protea cynaroides.</title>
        <authorList>
            <person name="Chang J."/>
            <person name="Duong T.A."/>
            <person name="Schoeman C."/>
            <person name="Ma X."/>
            <person name="Roodt D."/>
            <person name="Barker N."/>
            <person name="Li Z."/>
            <person name="Van de Peer Y."/>
            <person name="Mizrachi E."/>
        </authorList>
    </citation>
    <scope>NUCLEOTIDE SEQUENCE</scope>
    <source>
        <tissue evidence="2">Young leaves</tissue>
    </source>
</reference>
<evidence type="ECO:0000259" key="1">
    <source>
        <dbReference type="Pfam" id="PF16363"/>
    </source>
</evidence>